<keyword evidence="4" id="KW-1185">Reference proteome</keyword>
<dbReference type="Proteomes" id="UP000606193">
    <property type="component" value="Unassembled WGS sequence"/>
</dbReference>
<feature type="chain" id="PRO_5047209510" evidence="2">
    <location>
        <begin position="28"/>
        <end position="287"/>
    </location>
</feature>
<comment type="caution">
    <text evidence="3">The sequence shown here is derived from an EMBL/GenBank/DDBJ whole genome shotgun (WGS) entry which is preliminary data.</text>
</comment>
<evidence type="ECO:0000313" key="4">
    <source>
        <dbReference type="Proteomes" id="UP000606193"/>
    </source>
</evidence>
<organism evidence="3 4">
    <name type="scientific">Jutongia huaianensis</name>
    <dbReference type="NCBI Taxonomy" id="2763668"/>
    <lineage>
        <taxon>Bacteria</taxon>
        <taxon>Bacillati</taxon>
        <taxon>Bacillota</taxon>
        <taxon>Clostridia</taxon>
        <taxon>Lachnospirales</taxon>
        <taxon>Lachnospiraceae</taxon>
        <taxon>Jutongia</taxon>
    </lineage>
</organism>
<accession>A0ABR7MXM4</accession>
<keyword evidence="1" id="KW-1133">Transmembrane helix</keyword>
<gene>
    <name evidence="3" type="ORF">H8704_00590</name>
</gene>
<dbReference type="RefSeq" id="WP_249296896.1">
    <property type="nucleotide sequence ID" value="NZ_JACRSX010000001.1"/>
</dbReference>
<keyword evidence="2" id="KW-0732">Signal</keyword>
<evidence type="ECO:0000256" key="1">
    <source>
        <dbReference type="SAM" id="Phobius"/>
    </source>
</evidence>
<sequence length="287" mass="32084">MMRRGGFLWMAACLAAAVLSGIWSLKAGTEADSTEHYLTADLSQPVTAAEAPKTLAGKQKCVTIWGAKEHITLSQTETGRETEAEMLVLCGSSEWVLPGAAILSPSDNRGCLLGKKTAEQLFGGTDIAGEKVEQGGQCWLVRGVIPNISDAFVVEAGDRMSKMHLNRITFSHRPQVLTRIRAQAFLDQRGLAGTWLRFDLAHGTRMFQELLPGQWSDFSGWKSNWNTQQSAFSILRRIHKNNIELTWESLLIKKLLWELLAIIFFSIFLSKWITNAFFGMDKERMAY</sequence>
<keyword evidence="1" id="KW-0472">Membrane</keyword>
<feature type="transmembrane region" description="Helical" evidence="1">
    <location>
        <begin position="255"/>
        <end position="278"/>
    </location>
</feature>
<dbReference type="EMBL" id="JACRSX010000001">
    <property type="protein sequence ID" value="MBC8561138.1"/>
    <property type="molecule type" value="Genomic_DNA"/>
</dbReference>
<proteinExistence type="predicted"/>
<name>A0ABR7MXM4_9FIRM</name>
<evidence type="ECO:0000313" key="3">
    <source>
        <dbReference type="EMBL" id="MBC8561138.1"/>
    </source>
</evidence>
<protein>
    <submittedName>
        <fullName evidence="3">ABC transporter permease</fullName>
    </submittedName>
</protein>
<feature type="signal peptide" evidence="2">
    <location>
        <begin position="1"/>
        <end position="27"/>
    </location>
</feature>
<evidence type="ECO:0000256" key="2">
    <source>
        <dbReference type="SAM" id="SignalP"/>
    </source>
</evidence>
<reference evidence="3 4" key="1">
    <citation type="submission" date="2020-08" db="EMBL/GenBank/DDBJ databases">
        <title>Genome public.</title>
        <authorList>
            <person name="Liu C."/>
            <person name="Sun Q."/>
        </authorList>
    </citation>
    <scope>NUCLEOTIDE SEQUENCE [LARGE SCALE GENOMIC DNA]</scope>
    <source>
        <strain evidence="3 4">NSJ-37</strain>
    </source>
</reference>
<keyword evidence="1" id="KW-0812">Transmembrane</keyword>